<dbReference type="FunFam" id="3.30.565.10:FF:000010">
    <property type="entry name" value="Sensor histidine kinase RcsC"/>
    <property type="match status" value="1"/>
</dbReference>
<dbReference type="Gene3D" id="3.30.565.10">
    <property type="entry name" value="Histidine kinase-like ATPase, C-terminal domain"/>
    <property type="match status" value="1"/>
</dbReference>
<evidence type="ECO:0000256" key="6">
    <source>
        <dbReference type="ARBA" id="ARBA00022692"/>
    </source>
</evidence>
<dbReference type="AlphaFoldDB" id="A0A5E4WQV6"/>
<dbReference type="PROSITE" id="PS50894">
    <property type="entry name" value="HPT"/>
    <property type="match status" value="1"/>
</dbReference>
<keyword evidence="24" id="KW-1185">Reference proteome</keyword>
<evidence type="ECO:0000256" key="13">
    <source>
        <dbReference type="ARBA" id="ARBA00023136"/>
    </source>
</evidence>
<sequence length="1002" mass="106702">MLTRLRRYHRRLIFGGGAVITAVLVGAFFLGMVSTVHHQLMREYRELSLDLGRIGATQARAIVQQVQAGQAVKATQEAQEGAFALFDTWFPVPHFDGTFLLVDDALRLVQTGSRLGVDEALVQRVLASGVVAAAQQGVSDAFRAGVFTLAVPLADTGWFVIYAQPWRQAVSNVMAPFVTAAVTTLGIVGLMWLLLVLFNRHVFAPMFERSARLFEGEHLSSTMIDTAPVGLGLISLSTCKPLRCSPSMTLWLEQAADGPAWWIADLVEKYTRRSSPGGAVCELAMTLATRDGGAVDLSVRMAPARYRGEAVLVVAMTDVTARKRLEKDLLAARLAADAANASKSAFLAAMSHEIRTPLHAILGNLELLSHSALAPLVQARVATVSAASEQLMRIIADVLDFSKIEAGEMTIENECFDVVPIVEKSLALFAPMAHAKGLTLLSRFETDHIVVAQVVGDATRLSQVLSNLLSNAVKFTSEGTVTLHIEIAEQWLALHVEDTGIGISEEAQTRVFGLFSQADPSIHRQYGGTGLGLALCRRLVDAMGGSLSMRSRLGSGTRCTVKLALAGSAMPHQGPATAPFSGEVVALVAQQGQSGERLVSRSVSHAASQTLFHTTAQLEAWGLVVLPCRDAASLNDAAYTRVRVVIVIGDRAAALTRDATSHVASGGWIIDCHAQGPLQPVREGRTVHVSSYSPRALLAALKFVLHAQQWDVVGAESLPSATQSGVSRTARPLRVLIAEDCKANGVLLAEQLATLGHGSTLVGDGGAALDALSRASFDLVITDIGMPHIDGYVLARSIRSQWPTIPVVALTAHATQEEHRRCEAAGMHKVLTKPLSLTGLRTLVASIGTDAIARATHPAHPAHAAHPTHPAHPASWRGGELPPHVREVFLAGTRQTVDDIQAAFDAGDIRRLREQLHAVKGVLGAFSQPTLAKRAADIDQCVGEGGVHALASTSALLREFIGGVRRLLDATQGAAHESDGHGDHPARAQPRVCQNGATGRVK</sequence>
<keyword evidence="12" id="KW-0843">Virulence</keyword>
<evidence type="ECO:0000256" key="10">
    <source>
        <dbReference type="ARBA" id="ARBA00022989"/>
    </source>
</evidence>
<dbReference type="CDD" id="cd17546">
    <property type="entry name" value="REC_hyHK_CKI1_RcsC-like"/>
    <property type="match status" value="1"/>
</dbReference>
<dbReference type="Proteomes" id="UP000366945">
    <property type="component" value="Unassembled WGS sequence"/>
</dbReference>
<keyword evidence="11" id="KW-0902">Two-component regulatory system</keyword>
<protein>
    <recommendedName>
        <fullName evidence="15">Virulence sensor protein BvgS</fullName>
        <ecNumber evidence="3">2.7.13.3</ecNumber>
    </recommendedName>
</protein>
<feature type="domain" description="Histidine kinase" evidence="20">
    <location>
        <begin position="349"/>
        <end position="567"/>
    </location>
</feature>
<feature type="transmembrane region" description="Helical" evidence="19">
    <location>
        <begin position="173"/>
        <end position="198"/>
    </location>
</feature>
<feature type="modified residue" description="4-aspartylphosphate" evidence="17">
    <location>
        <position position="783"/>
    </location>
</feature>
<feature type="domain" description="HPt" evidence="22">
    <location>
        <begin position="878"/>
        <end position="974"/>
    </location>
</feature>
<dbReference type="GO" id="GO:0005524">
    <property type="term" value="F:ATP binding"/>
    <property type="evidence" value="ECO:0007669"/>
    <property type="project" value="UniProtKB-KW"/>
</dbReference>
<feature type="compositionally biased region" description="Basic and acidic residues" evidence="18">
    <location>
        <begin position="976"/>
        <end position="986"/>
    </location>
</feature>
<dbReference type="InterPro" id="IPR005467">
    <property type="entry name" value="His_kinase_dom"/>
</dbReference>
<evidence type="ECO:0000256" key="5">
    <source>
        <dbReference type="ARBA" id="ARBA00022553"/>
    </source>
</evidence>
<dbReference type="PRINTS" id="PR00344">
    <property type="entry name" value="BCTRLSENSOR"/>
</dbReference>
<evidence type="ECO:0000256" key="11">
    <source>
        <dbReference type="ARBA" id="ARBA00023012"/>
    </source>
</evidence>
<dbReference type="InterPro" id="IPR036097">
    <property type="entry name" value="HisK_dim/P_sf"/>
</dbReference>
<accession>A0A5E4WQV6</accession>
<evidence type="ECO:0000256" key="1">
    <source>
        <dbReference type="ARBA" id="ARBA00000085"/>
    </source>
</evidence>
<organism evidence="23 24">
    <name type="scientific">Pandoraea pneumonica</name>
    <dbReference type="NCBI Taxonomy" id="2508299"/>
    <lineage>
        <taxon>Bacteria</taxon>
        <taxon>Pseudomonadati</taxon>
        <taxon>Pseudomonadota</taxon>
        <taxon>Betaproteobacteria</taxon>
        <taxon>Burkholderiales</taxon>
        <taxon>Burkholderiaceae</taxon>
        <taxon>Pandoraea</taxon>
    </lineage>
</organism>
<keyword evidence="4" id="KW-1003">Cell membrane</keyword>
<dbReference type="InterPro" id="IPR004358">
    <property type="entry name" value="Sig_transdc_His_kin-like_C"/>
</dbReference>
<dbReference type="InterPro" id="IPR001789">
    <property type="entry name" value="Sig_transdc_resp-reg_receiver"/>
</dbReference>
<dbReference type="EMBL" id="CABPSK010000003">
    <property type="protein sequence ID" value="VVE25335.1"/>
    <property type="molecule type" value="Genomic_DNA"/>
</dbReference>
<dbReference type="CDD" id="cd16922">
    <property type="entry name" value="HATPase_EvgS-ArcB-TorS-like"/>
    <property type="match status" value="1"/>
</dbReference>
<dbReference type="InterPro" id="IPR036641">
    <property type="entry name" value="HPT_dom_sf"/>
</dbReference>
<dbReference type="Gene3D" id="3.40.50.2300">
    <property type="match status" value="1"/>
</dbReference>
<feature type="modified residue" description="Phosphohistidine" evidence="16">
    <location>
        <position position="917"/>
    </location>
</feature>
<proteinExistence type="predicted"/>
<dbReference type="SMART" id="SM00388">
    <property type="entry name" value="HisKA"/>
    <property type="match status" value="1"/>
</dbReference>
<dbReference type="GO" id="GO:0005886">
    <property type="term" value="C:plasma membrane"/>
    <property type="evidence" value="ECO:0007669"/>
    <property type="project" value="UniProtKB-SubCell"/>
</dbReference>
<evidence type="ECO:0000256" key="16">
    <source>
        <dbReference type="PROSITE-ProRule" id="PRU00110"/>
    </source>
</evidence>
<evidence type="ECO:0000256" key="17">
    <source>
        <dbReference type="PROSITE-ProRule" id="PRU00169"/>
    </source>
</evidence>
<dbReference type="PROSITE" id="PS50110">
    <property type="entry name" value="RESPONSE_REGULATORY"/>
    <property type="match status" value="1"/>
</dbReference>
<dbReference type="PANTHER" id="PTHR45339:SF1">
    <property type="entry name" value="HYBRID SIGNAL TRANSDUCTION HISTIDINE KINASE J"/>
    <property type="match status" value="1"/>
</dbReference>
<keyword evidence="13 19" id="KW-0472">Membrane</keyword>
<dbReference type="SUPFAM" id="SSF47384">
    <property type="entry name" value="Homodimeric domain of signal transducing histidine kinase"/>
    <property type="match status" value="1"/>
</dbReference>
<dbReference type="InterPro" id="IPR011006">
    <property type="entry name" value="CheY-like_superfamily"/>
</dbReference>
<keyword evidence="5 17" id="KW-0597">Phosphoprotein</keyword>
<evidence type="ECO:0000256" key="14">
    <source>
        <dbReference type="ARBA" id="ARBA00058004"/>
    </source>
</evidence>
<dbReference type="PROSITE" id="PS50109">
    <property type="entry name" value="HIS_KIN"/>
    <property type="match status" value="1"/>
</dbReference>
<keyword evidence="23" id="KW-0418">Kinase</keyword>
<dbReference type="Pfam" id="PF02518">
    <property type="entry name" value="HATPase_c"/>
    <property type="match status" value="1"/>
</dbReference>
<feature type="region of interest" description="Disordered" evidence="18">
    <location>
        <begin position="972"/>
        <end position="1002"/>
    </location>
</feature>
<evidence type="ECO:0000256" key="7">
    <source>
        <dbReference type="ARBA" id="ARBA00022729"/>
    </source>
</evidence>
<dbReference type="Pfam" id="PF01627">
    <property type="entry name" value="Hpt"/>
    <property type="match status" value="1"/>
</dbReference>
<evidence type="ECO:0000259" key="20">
    <source>
        <dbReference type="PROSITE" id="PS50109"/>
    </source>
</evidence>
<comment type="subcellular location">
    <subcellularLocation>
        <location evidence="2">Cell membrane</location>
        <topology evidence="2">Multi-pass membrane protein</topology>
    </subcellularLocation>
</comment>
<comment type="catalytic activity">
    <reaction evidence="1">
        <text>ATP + protein L-histidine = ADP + protein N-phospho-L-histidine.</text>
        <dbReference type="EC" id="2.7.13.3"/>
    </reaction>
</comment>
<comment type="function">
    <text evidence="14">Member of the two-component regulatory system BvgS/BvgA. Phosphorylates BvgA via a four-step phosphorelay in response to environmental signals.</text>
</comment>
<dbReference type="Pfam" id="PF00512">
    <property type="entry name" value="HisKA"/>
    <property type="match status" value="1"/>
</dbReference>
<evidence type="ECO:0000313" key="23">
    <source>
        <dbReference type="EMBL" id="VVE25335.1"/>
    </source>
</evidence>
<dbReference type="InterPro" id="IPR008207">
    <property type="entry name" value="Sig_transdc_His_kin_Hpt_dom"/>
</dbReference>
<evidence type="ECO:0000256" key="4">
    <source>
        <dbReference type="ARBA" id="ARBA00022475"/>
    </source>
</evidence>
<dbReference type="SUPFAM" id="SSF55874">
    <property type="entry name" value="ATPase domain of HSP90 chaperone/DNA topoisomerase II/histidine kinase"/>
    <property type="match status" value="1"/>
</dbReference>
<reference evidence="23 24" key="1">
    <citation type="submission" date="2019-08" db="EMBL/GenBank/DDBJ databases">
        <authorList>
            <person name="Peeters C."/>
        </authorList>
    </citation>
    <scope>NUCLEOTIDE SEQUENCE [LARGE SCALE GENOMIC DNA]</scope>
    <source>
        <strain evidence="23 24">LMG 31114</strain>
    </source>
</reference>
<dbReference type="InterPro" id="IPR036890">
    <property type="entry name" value="HATPase_C_sf"/>
</dbReference>
<gene>
    <name evidence="23" type="ORF">PPN31114_03359</name>
</gene>
<dbReference type="Pfam" id="PF00072">
    <property type="entry name" value="Response_reg"/>
    <property type="match status" value="1"/>
</dbReference>
<keyword evidence="6 19" id="KW-0812">Transmembrane</keyword>
<keyword evidence="7" id="KW-0732">Signal</keyword>
<evidence type="ECO:0000313" key="24">
    <source>
        <dbReference type="Proteomes" id="UP000366945"/>
    </source>
</evidence>
<evidence type="ECO:0000256" key="19">
    <source>
        <dbReference type="SAM" id="Phobius"/>
    </source>
</evidence>
<dbReference type="InterPro" id="IPR003661">
    <property type="entry name" value="HisK_dim/P_dom"/>
</dbReference>
<feature type="transmembrane region" description="Helical" evidence="19">
    <location>
        <begin position="141"/>
        <end position="161"/>
    </location>
</feature>
<dbReference type="PANTHER" id="PTHR45339">
    <property type="entry name" value="HYBRID SIGNAL TRANSDUCTION HISTIDINE KINASE J"/>
    <property type="match status" value="1"/>
</dbReference>
<evidence type="ECO:0000256" key="8">
    <source>
        <dbReference type="ARBA" id="ARBA00022741"/>
    </source>
</evidence>
<dbReference type="InterPro" id="IPR035965">
    <property type="entry name" value="PAS-like_dom_sf"/>
</dbReference>
<evidence type="ECO:0000256" key="2">
    <source>
        <dbReference type="ARBA" id="ARBA00004651"/>
    </source>
</evidence>
<evidence type="ECO:0000256" key="9">
    <source>
        <dbReference type="ARBA" id="ARBA00022840"/>
    </source>
</evidence>
<evidence type="ECO:0000256" key="3">
    <source>
        <dbReference type="ARBA" id="ARBA00012438"/>
    </source>
</evidence>
<dbReference type="SUPFAM" id="SSF47226">
    <property type="entry name" value="Histidine-containing phosphotransfer domain, HPT domain"/>
    <property type="match status" value="1"/>
</dbReference>
<feature type="domain" description="Response regulatory" evidence="21">
    <location>
        <begin position="734"/>
        <end position="848"/>
    </location>
</feature>
<name>A0A5E4WQV6_9BURK</name>
<keyword evidence="23" id="KW-0808">Transferase</keyword>
<keyword evidence="9" id="KW-0067">ATP-binding</keyword>
<dbReference type="SMART" id="SM00387">
    <property type="entry name" value="HATPase_c"/>
    <property type="match status" value="1"/>
</dbReference>
<dbReference type="GO" id="GO:0000155">
    <property type="term" value="F:phosphorelay sensor kinase activity"/>
    <property type="evidence" value="ECO:0007669"/>
    <property type="project" value="InterPro"/>
</dbReference>
<dbReference type="Gene3D" id="1.20.120.160">
    <property type="entry name" value="HPT domain"/>
    <property type="match status" value="1"/>
</dbReference>
<dbReference type="EC" id="2.7.13.3" evidence="3"/>
<evidence type="ECO:0000259" key="22">
    <source>
        <dbReference type="PROSITE" id="PS50894"/>
    </source>
</evidence>
<keyword evidence="10 19" id="KW-1133">Transmembrane helix</keyword>
<dbReference type="SMART" id="SM00448">
    <property type="entry name" value="REC"/>
    <property type="match status" value="1"/>
</dbReference>
<dbReference type="Gene3D" id="1.10.287.130">
    <property type="match status" value="1"/>
</dbReference>
<evidence type="ECO:0000256" key="18">
    <source>
        <dbReference type="SAM" id="MobiDB-lite"/>
    </source>
</evidence>
<evidence type="ECO:0000259" key="21">
    <source>
        <dbReference type="PROSITE" id="PS50110"/>
    </source>
</evidence>
<feature type="transmembrane region" description="Helical" evidence="19">
    <location>
        <begin position="12"/>
        <end position="33"/>
    </location>
</feature>
<dbReference type="CDD" id="cd00082">
    <property type="entry name" value="HisKA"/>
    <property type="match status" value="1"/>
</dbReference>
<evidence type="ECO:0000256" key="12">
    <source>
        <dbReference type="ARBA" id="ARBA00023026"/>
    </source>
</evidence>
<dbReference type="SUPFAM" id="SSF55785">
    <property type="entry name" value="PYP-like sensor domain (PAS domain)"/>
    <property type="match status" value="1"/>
</dbReference>
<dbReference type="InterPro" id="IPR003594">
    <property type="entry name" value="HATPase_dom"/>
</dbReference>
<evidence type="ECO:0000256" key="15">
    <source>
        <dbReference type="ARBA" id="ARBA00070152"/>
    </source>
</evidence>
<keyword evidence="8" id="KW-0547">Nucleotide-binding</keyword>
<dbReference type="SUPFAM" id="SSF52172">
    <property type="entry name" value="CheY-like"/>
    <property type="match status" value="1"/>
</dbReference>